<sequence length="193" mass="20486">MEGETAMAVSEHKTHVRRSTLIRVVAPKPLTETPAARYIWAAARLALGWVFAWAFVDKLFGLGHATPAGKGWLDGGSPTEGFLAHAPKGPFAGFYNDLAGAAWADWLFMIGLAGVGAALILGIGMRVAAAGGAALLVLMWTAVLPPENNVFMDDHIIYALLIVGLALVSAGDTLGLGRWWGKTPLVERLPFLK</sequence>
<feature type="transmembrane region" description="Helical" evidence="1">
    <location>
        <begin position="156"/>
        <end position="180"/>
    </location>
</feature>
<dbReference type="EMBL" id="JAAXPI010000011">
    <property type="protein sequence ID" value="NKZ04290.1"/>
    <property type="molecule type" value="Genomic_DNA"/>
</dbReference>
<evidence type="ECO:0000313" key="2">
    <source>
        <dbReference type="EMBL" id="NKZ04290.1"/>
    </source>
</evidence>
<keyword evidence="1" id="KW-0472">Membrane</keyword>
<protein>
    <submittedName>
        <fullName evidence="2">DoxX family membrane protein</fullName>
    </submittedName>
</protein>
<evidence type="ECO:0000256" key="1">
    <source>
        <dbReference type="SAM" id="Phobius"/>
    </source>
</evidence>
<comment type="caution">
    <text evidence="2">The sequence shown here is derived from an EMBL/GenBank/DDBJ whole genome shotgun (WGS) entry which is preliminary data.</text>
</comment>
<organism evidence="2 3">
    <name type="scientific">Actinomadura latina</name>
    <dbReference type="NCBI Taxonomy" id="163603"/>
    <lineage>
        <taxon>Bacteria</taxon>
        <taxon>Bacillati</taxon>
        <taxon>Actinomycetota</taxon>
        <taxon>Actinomycetes</taxon>
        <taxon>Streptosporangiales</taxon>
        <taxon>Thermomonosporaceae</taxon>
        <taxon>Actinomadura</taxon>
    </lineage>
</organism>
<feature type="transmembrane region" description="Helical" evidence="1">
    <location>
        <begin position="38"/>
        <end position="56"/>
    </location>
</feature>
<dbReference type="Proteomes" id="UP000579250">
    <property type="component" value="Unassembled WGS sequence"/>
</dbReference>
<gene>
    <name evidence="2" type="ORF">HGB48_11065</name>
</gene>
<keyword evidence="3" id="KW-1185">Reference proteome</keyword>
<feature type="transmembrane region" description="Helical" evidence="1">
    <location>
        <begin position="100"/>
        <end position="120"/>
    </location>
</feature>
<proteinExistence type="predicted"/>
<keyword evidence="1" id="KW-1133">Transmembrane helix</keyword>
<reference evidence="2 3" key="1">
    <citation type="submission" date="2020-04" db="EMBL/GenBank/DDBJ databases">
        <title>MicrobeNet Type strains.</title>
        <authorList>
            <person name="Nicholson A.C."/>
        </authorList>
    </citation>
    <scope>NUCLEOTIDE SEQUENCE [LARGE SCALE GENOMIC DNA]</scope>
    <source>
        <strain evidence="2 3">ATCC BAA-277</strain>
    </source>
</reference>
<keyword evidence="1" id="KW-0812">Transmembrane</keyword>
<accession>A0A846YTT8</accession>
<dbReference type="AlphaFoldDB" id="A0A846YTT8"/>
<name>A0A846YTT8_9ACTN</name>
<feature type="transmembrane region" description="Helical" evidence="1">
    <location>
        <begin position="127"/>
        <end position="144"/>
    </location>
</feature>
<evidence type="ECO:0000313" key="3">
    <source>
        <dbReference type="Proteomes" id="UP000579250"/>
    </source>
</evidence>